<dbReference type="EMBL" id="BMHL01000002">
    <property type="protein sequence ID" value="GGC26266.1"/>
    <property type="molecule type" value="Genomic_DNA"/>
</dbReference>
<dbReference type="InterPro" id="IPR000849">
    <property type="entry name" value="Sugar_P_transporter"/>
</dbReference>
<comment type="subcellular location">
    <subcellularLocation>
        <location evidence="1">Cell membrane</location>
        <topology evidence="1">Multi-pass membrane protein</topology>
    </subcellularLocation>
</comment>
<evidence type="ECO:0000256" key="2">
    <source>
        <dbReference type="ARBA" id="ARBA00022475"/>
    </source>
</evidence>
<dbReference type="InterPro" id="IPR050382">
    <property type="entry name" value="MFS_Na/Anion_cotransporter"/>
</dbReference>
<sequence length="441" mass="46588">MSTRFRGVVLTLLFLAMLINYMDRAALSIAMPFISKTFSLSPSEKGIVFSSFFVGYALFNVIGGYLSDRIGPKRVFTWAMLCWSGCCALTAAASGFVSLLMFRTAFGMGEGPISATANRTVANWFPTGERARAVGLNQAGGPLGGALAGPVVGFMAIQFGWRLAFVVVGCLGMLWVLAWVRLATDHPLQNARVSSEEAALIGPETATGVAGRAQAAIEASSGTARTVFRNPAVYVMAFSLFCCSYNQFFFLTWFPTYLVEQKHLSLAEMSVVSSFPWLAGALGYVLGGLAIDAIYRLTGKVLLSRKVVLVVCLALGGACVALTGQIESARGAVSVMSIGVGFVMLTSTAYWALIQTIAPRDAVGGASGLMHGLGNISGIVAPTLTGFVIQSTRSYSMAFTIAGALALLGAVAVAFLIRDPAPRWRSGGERAGWALASKRRP</sequence>
<dbReference type="InterPro" id="IPR011701">
    <property type="entry name" value="MFS"/>
</dbReference>
<keyword evidence="3 6" id="KW-0812">Transmembrane</keyword>
<evidence type="ECO:0000256" key="3">
    <source>
        <dbReference type="ARBA" id="ARBA00022692"/>
    </source>
</evidence>
<keyword evidence="5 6" id="KW-0472">Membrane</keyword>
<feature type="transmembrane region" description="Helical" evidence="6">
    <location>
        <begin position="395"/>
        <end position="417"/>
    </location>
</feature>
<protein>
    <submittedName>
        <fullName evidence="8">MFS transporter</fullName>
    </submittedName>
</protein>
<dbReference type="PANTHER" id="PTHR11662:SF399">
    <property type="entry name" value="FI19708P1-RELATED"/>
    <property type="match status" value="1"/>
</dbReference>
<gene>
    <name evidence="8" type="ORF">GCM10011400_10910</name>
</gene>
<evidence type="ECO:0000313" key="9">
    <source>
        <dbReference type="Proteomes" id="UP000602004"/>
    </source>
</evidence>
<comment type="caution">
    <text evidence="8">The sequence shown here is derived from an EMBL/GenBank/DDBJ whole genome shotgun (WGS) entry which is preliminary data.</text>
</comment>
<dbReference type="PANTHER" id="PTHR11662">
    <property type="entry name" value="SOLUTE CARRIER FAMILY 17"/>
    <property type="match status" value="1"/>
</dbReference>
<reference evidence="9" key="1">
    <citation type="journal article" date="2019" name="Int. J. Syst. Evol. Microbiol.">
        <title>The Global Catalogue of Microorganisms (GCM) 10K type strain sequencing project: providing services to taxonomists for standard genome sequencing and annotation.</title>
        <authorList>
            <consortium name="The Broad Institute Genomics Platform"/>
            <consortium name="The Broad Institute Genome Sequencing Center for Infectious Disease"/>
            <person name="Wu L."/>
            <person name="Ma J."/>
        </authorList>
    </citation>
    <scope>NUCLEOTIDE SEQUENCE [LARGE SCALE GENOMIC DNA]</scope>
    <source>
        <strain evidence="9">CGMCC 1.15103</strain>
    </source>
</reference>
<feature type="transmembrane region" description="Helical" evidence="6">
    <location>
        <begin position="78"/>
        <end position="102"/>
    </location>
</feature>
<dbReference type="RefSeq" id="WP_115783066.1">
    <property type="nucleotide sequence ID" value="NZ_BMHL01000002.1"/>
</dbReference>
<feature type="transmembrane region" description="Helical" evidence="6">
    <location>
        <begin position="274"/>
        <end position="295"/>
    </location>
</feature>
<dbReference type="Pfam" id="PF07690">
    <property type="entry name" value="MFS_1"/>
    <property type="match status" value="1"/>
</dbReference>
<evidence type="ECO:0000259" key="7">
    <source>
        <dbReference type="PROSITE" id="PS50850"/>
    </source>
</evidence>
<evidence type="ECO:0000256" key="4">
    <source>
        <dbReference type="ARBA" id="ARBA00022989"/>
    </source>
</evidence>
<dbReference type="PIRSF" id="PIRSF002808">
    <property type="entry name" value="Hexose_phosphate_transp"/>
    <property type="match status" value="1"/>
</dbReference>
<dbReference type="PROSITE" id="PS50850">
    <property type="entry name" value="MFS"/>
    <property type="match status" value="1"/>
</dbReference>
<feature type="transmembrane region" description="Helical" evidence="6">
    <location>
        <begin position="46"/>
        <end position="66"/>
    </location>
</feature>
<name>A0ABQ1LKT0_9BURK</name>
<evidence type="ECO:0000256" key="1">
    <source>
        <dbReference type="ARBA" id="ARBA00004651"/>
    </source>
</evidence>
<dbReference type="Proteomes" id="UP000602004">
    <property type="component" value="Unassembled WGS sequence"/>
</dbReference>
<evidence type="ECO:0000313" key="8">
    <source>
        <dbReference type="EMBL" id="GGC26266.1"/>
    </source>
</evidence>
<dbReference type="InterPro" id="IPR020846">
    <property type="entry name" value="MFS_dom"/>
</dbReference>
<evidence type="ECO:0000256" key="5">
    <source>
        <dbReference type="ARBA" id="ARBA00023136"/>
    </source>
</evidence>
<dbReference type="Gene3D" id="1.20.1250.20">
    <property type="entry name" value="MFS general substrate transporter like domains"/>
    <property type="match status" value="2"/>
</dbReference>
<accession>A0ABQ1LKT0</accession>
<dbReference type="CDD" id="cd17319">
    <property type="entry name" value="MFS_ExuT_GudP_like"/>
    <property type="match status" value="1"/>
</dbReference>
<organism evidence="8 9">
    <name type="scientific">Paraburkholderia caffeinilytica</name>
    <dbReference type="NCBI Taxonomy" id="1761016"/>
    <lineage>
        <taxon>Bacteria</taxon>
        <taxon>Pseudomonadati</taxon>
        <taxon>Pseudomonadota</taxon>
        <taxon>Betaproteobacteria</taxon>
        <taxon>Burkholderiales</taxon>
        <taxon>Burkholderiaceae</taxon>
        <taxon>Paraburkholderia</taxon>
    </lineage>
</organism>
<proteinExistence type="predicted"/>
<feature type="transmembrane region" description="Helical" evidence="6">
    <location>
        <begin position="332"/>
        <end position="354"/>
    </location>
</feature>
<keyword evidence="9" id="KW-1185">Reference proteome</keyword>
<feature type="domain" description="Major facilitator superfamily (MFS) profile" evidence="7">
    <location>
        <begin position="9"/>
        <end position="421"/>
    </location>
</feature>
<dbReference type="SUPFAM" id="SSF103473">
    <property type="entry name" value="MFS general substrate transporter"/>
    <property type="match status" value="1"/>
</dbReference>
<dbReference type="InterPro" id="IPR036259">
    <property type="entry name" value="MFS_trans_sf"/>
</dbReference>
<feature type="transmembrane region" description="Helical" evidence="6">
    <location>
        <begin position="159"/>
        <end position="180"/>
    </location>
</feature>
<feature type="transmembrane region" description="Helical" evidence="6">
    <location>
        <begin position="366"/>
        <end position="389"/>
    </location>
</feature>
<keyword evidence="2" id="KW-1003">Cell membrane</keyword>
<evidence type="ECO:0000256" key="6">
    <source>
        <dbReference type="SAM" id="Phobius"/>
    </source>
</evidence>
<feature type="transmembrane region" description="Helical" evidence="6">
    <location>
        <begin position="232"/>
        <end position="254"/>
    </location>
</feature>
<keyword evidence="4 6" id="KW-1133">Transmembrane helix</keyword>
<feature type="transmembrane region" description="Helical" evidence="6">
    <location>
        <begin position="307"/>
        <end position="326"/>
    </location>
</feature>